<dbReference type="GO" id="GO:0016787">
    <property type="term" value="F:hydrolase activity"/>
    <property type="evidence" value="ECO:0007669"/>
    <property type="project" value="UniProtKB-KW"/>
</dbReference>
<organism evidence="2 3">
    <name type="scientific">Amycolatopsis pigmentata</name>
    <dbReference type="NCBI Taxonomy" id="450801"/>
    <lineage>
        <taxon>Bacteria</taxon>
        <taxon>Bacillati</taxon>
        <taxon>Actinomycetota</taxon>
        <taxon>Actinomycetes</taxon>
        <taxon>Pseudonocardiales</taxon>
        <taxon>Pseudonocardiaceae</taxon>
        <taxon>Amycolatopsis</taxon>
    </lineage>
</organism>
<reference evidence="3" key="1">
    <citation type="journal article" date="2019" name="Int. J. Syst. Evol. Microbiol.">
        <title>The Global Catalogue of Microorganisms (GCM) 10K type strain sequencing project: providing services to taxonomists for standard genome sequencing and annotation.</title>
        <authorList>
            <consortium name="The Broad Institute Genomics Platform"/>
            <consortium name="The Broad Institute Genome Sequencing Center for Infectious Disease"/>
            <person name="Wu L."/>
            <person name="Ma J."/>
        </authorList>
    </citation>
    <scope>NUCLEOTIDE SEQUENCE [LARGE SCALE GENOMIC DNA]</scope>
    <source>
        <strain evidence="3">CGMCC 4.7645</strain>
    </source>
</reference>
<sequence length="345" mass="37928">MTYVDSSVQVILSGQHSGGGYVACPTFPTYDYAWLRDGAWCAYAAGLHGHDDSAAAFHRFIARTVKANANLFSGESEFTPPTRYTLTGQVEKPGREPWPNFQLDGYGTWLWVLGNHIQRGHRPTSEELDAAKRVARYLQVAGSSRCYDCWEEHSERRHTSTLGAVIAGLAMAAELFDDQGMADAAARFRTTLFGEHVRAGSFVKHDATDAVDASLLWLATPLAVVAPDDPVMVRTAQRVADELTGPAGGVRRYLGDTYYGGGEWVLLTAWLGWHYATLGDFTGATGRLRWVEAAFTVDGRLPEQLLTHPQSAKMVAPWIDKWGPVATPLLWSHAMHLILVASLHE</sequence>
<evidence type="ECO:0000259" key="1">
    <source>
        <dbReference type="Pfam" id="PF00723"/>
    </source>
</evidence>
<evidence type="ECO:0000313" key="3">
    <source>
        <dbReference type="Proteomes" id="UP001597417"/>
    </source>
</evidence>
<dbReference type="PANTHER" id="PTHR31616">
    <property type="entry name" value="TREHALASE"/>
    <property type="match status" value="1"/>
</dbReference>
<comment type="caution">
    <text evidence="2">The sequence shown here is derived from an EMBL/GenBank/DDBJ whole genome shotgun (WGS) entry which is preliminary data.</text>
</comment>
<gene>
    <name evidence="2" type="ORF">ACFSXZ_04885</name>
</gene>
<dbReference type="InterPro" id="IPR012341">
    <property type="entry name" value="6hp_glycosidase-like_sf"/>
</dbReference>
<proteinExistence type="predicted"/>
<dbReference type="Pfam" id="PF00723">
    <property type="entry name" value="Glyco_hydro_15"/>
    <property type="match status" value="1"/>
</dbReference>
<feature type="domain" description="GH15-like" evidence="1">
    <location>
        <begin position="6"/>
        <end position="270"/>
    </location>
</feature>
<keyword evidence="2" id="KW-0378">Hydrolase</keyword>
<protein>
    <submittedName>
        <fullName evidence="2">Glycoside hydrolase family 15 protein</fullName>
    </submittedName>
</protein>
<dbReference type="PANTHER" id="PTHR31616:SF0">
    <property type="entry name" value="GLUCAN 1,4-ALPHA-GLUCOSIDASE"/>
    <property type="match status" value="1"/>
</dbReference>
<dbReference type="InterPro" id="IPR008928">
    <property type="entry name" value="6-hairpin_glycosidase_sf"/>
</dbReference>
<dbReference type="InterPro" id="IPR011613">
    <property type="entry name" value="GH15-like"/>
</dbReference>
<name>A0ABW5FKV5_9PSEU</name>
<dbReference type="EMBL" id="JBHUKR010000004">
    <property type="protein sequence ID" value="MFD2415659.1"/>
    <property type="molecule type" value="Genomic_DNA"/>
</dbReference>
<accession>A0ABW5FKV5</accession>
<evidence type="ECO:0000313" key="2">
    <source>
        <dbReference type="EMBL" id="MFD2415659.1"/>
    </source>
</evidence>
<dbReference type="SUPFAM" id="SSF48208">
    <property type="entry name" value="Six-hairpin glycosidases"/>
    <property type="match status" value="1"/>
</dbReference>
<dbReference type="Proteomes" id="UP001597417">
    <property type="component" value="Unassembled WGS sequence"/>
</dbReference>
<keyword evidence="3" id="KW-1185">Reference proteome</keyword>
<dbReference type="RefSeq" id="WP_378261646.1">
    <property type="nucleotide sequence ID" value="NZ_JBHUKR010000004.1"/>
</dbReference>
<dbReference type="Gene3D" id="1.50.10.10">
    <property type="match status" value="1"/>
</dbReference>